<keyword evidence="1" id="KW-1133">Transmembrane helix</keyword>
<gene>
    <name evidence="2" type="ORF">GMA8713_03615</name>
</gene>
<proteinExistence type="predicted"/>
<dbReference type="AlphaFoldDB" id="A0A128FFI6"/>
<sequence length="64" mass="7052">MIVGLTALSAHFCMTKAMQYAEVSTVVILDFLRLPAIGMVGALIMLFGNLLMMLKEVSRKYEAV</sequence>
<keyword evidence="1" id="KW-0812">Transmembrane</keyword>
<dbReference type="Proteomes" id="UP000073601">
    <property type="component" value="Unassembled WGS sequence"/>
</dbReference>
<keyword evidence="3" id="KW-1185">Reference proteome</keyword>
<name>A0A128FFI6_9GAMM</name>
<evidence type="ECO:0000256" key="1">
    <source>
        <dbReference type="SAM" id="Phobius"/>
    </source>
</evidence>
<dbReference type="EMBL" id="FIZY01000039">
    <property type="protein sequence ID" value="CZF85567.1"/>
    <property type="molecule type" value="Genomic_DNA"/>
</dbReference>
<reference evidence="3" key="1">
    <citation type="submission" date="2016-02" db="EMBL/GenBank/DDBJ databases">
        <authorList>
            <person name="Rodrigo-Torres Lidia"/>
            <person name="Arahal R.David."/>
        </authorList>
    </citation>
    <scope>NUCLEOTIDE SEQUENCE [LARGE SCALE GENOMIC DNA]</scope>
    <source>
        <strain evidence="3">CECT 8713</strain>
    </source>
</reference>
<evidence type="ECO:0000313" key="3">
    <source>
        <dbReference type="Proteomes" id="UP000073601"/>
    </source>
</evidence>
<organism evidence="2 3">
    <name type="scientific">Grimontia marina</name>
    <dbReference type="NCBI Taxonomy" id="646534"/>
    <lineage>
        <taxon>Bacteria</taxon>
        <taxon>Pseudomonadati</taxon>
        <taxon>Pseudomonadota</taxon>
        <taxon>Gammaproteobacteria</taxon>
        <taxon>Vibrionales</taxon>
        <taxon>Vibrionaceae</taxon>
        <taxon>Grimontia</taxon>
    </lineage>
</organism>
<accession>A0A128FFI6</accession>
<feature type="transmembrane region" description="Helical" evidence="1">
    <location>
        <begin position="31"/>
        <end position="52"/>
    </location>
</feature>
<protein>
    <submittedName>
        <fullName evidence="2">Uncharacterized protein</fullName>
    </submittedName>
</protein>
<keyword evidence="1" id="KW-0472">Membrane</keyword>
<evidence type="ECO:0000313" key="2">
    <source>
        <dbReference type="EMBL" id="CZF85567.1"/>
    </source>
</evidence>